<evidence type="ECO:0000256" key="3">
    <source>
        <dbReference type="ARBA" id="ARBA00022692"/>
    </source>
</evidence>
<dbReference type="GO" id="GO:0012505">
    <property type="term" value="C:endomembrane system"/>
    <property type="evidence" value="ECO:0007669"/>
    <property type="project" value="UniProtKB-SubCell"/>
</dbReference>
<dbReference type="Pfam" id="PF02487">
    <property type="entry name" value="CLN3"/>
    <property type="match status" value="1"/>
</dbReference>
<dbReference type="GO" id="GO:0051453">
    <property type="term" value="P:regulation of intracellular pH"/>
    <property type="evidence" value="ECO:0007669"/>
    <property type="project" value="TreeGrafter"/>
</dbReference>
<protein>
    <submittedName>
        <fullName evidence="9">Battenin</fullName>
    </submittedName>
</protein>
<name>A0A183E167_9BILA</name>
<evidence type="ECO:0000256" key="2">
    <source>
        <dbReference type="ARBA" id="ARBA00022448"/>
    </source>
</evidence>
<sequence length="80" mass="8908">MLGMCNNFAYVIMLSAAEDILSVVEDSKAPTKKTDDPCQHSVVRRHCFPISTGSVLLANIIPSLIVKIFYPFVMYRVPFG</sequence>
<gene>
    <name evidence="7" type="ORF">GPUH_LOCUS14708</name>
</gene>
<reference evidence="9" key="1">
    <citation type="submission" date="2016-06" db="UniProtKB">
        <authorList>
            <consortium name="WormBaseParasite"/>
        </authorList>
    </citation>
    <scope>IDENTIFICATION</scope>
</reference>
<evidence type="ECO:0000313" key="8">
    <source>
        <dbReference type="Proteomes" id="UP000271098"/>
    </source>
</evidence>
<feature type="transmembrane region" description="Helical" evidence="6">
    <location>
        <begin position="54"/>
        <end position="73"/>
    </location>
</feature>
<evidence type="ECO:0000313" key="7">
    <source>
        <dbReference type="EMBL" id="VDN24637.1"/>
    </source>
</evidence>
<keyword evidence="2" id="KW-0813">Transport</keyword>
<evidence type="ECO:0000313" key="9">
    <source>
        <dbReference type="WBParaSite" id="GPUH_0001472701-mRNA-1"/>
    </source>
</evidence>
<keyword evidence="3 6" id="KW-0812">Transmembrane</keyword>
<dbReference type="GO" id="GO:0005764">
    <property type="term" value="C:lysosome"/>
    <property type="evidence" value="ECO:0007669"/>
    <property type="project" value="TreeGrafter"/>
</dbReference>
<organism evidence="9">
    <name type="scientific">Gongylonema pulchrum</name>
    <dbReference type="NCBI Taxonomy" id="637853"/>
    <lineage>
        <taxon>Eukaryota</taxon>
        <taxon>Metazoa</taxon>
        <taxon>Ecdysozoa</taxon>
        <taxon>Nematoda</taxon>
        <taxon>Chromadorea</taxon>
        <taxon>Rhabditida</taxon>
        <taxon>Spirurina</taxon>
        <taxon>Spiruromorpha</taxon>
        <taxon>Spiruroidea</taxon>
        <taxon>Gongylonematidae</taxon>
        <taxon>Gongylonema</taxon>
    </lineage>
</organism>
<proteinExistence type="predicted"/>
<accession>A0A183E167</accession>
<keyword evidence="4 6" id="KW-1133">Transmembrane helix</keyword>
<keyword evidence="8" id="KW-1185">Reference proteome</keyword>
<dbReference type="PANTHER" id="PTHR10981">
    <property type="entry name" value="BATTENIN"/>
    <property type="match status" value="1"/>
</dbReference>
<dbReference type="InterPro" id="IPR003492">
    <property type="entry name" value="Battenin_disease_Cln3"/>
</dbReference>
<keyword evidence="5 6" id="KW-0472">Membrane</keyword>
<dbReference type="OrthoDB" id="5965864at2759"/>
<evidence type="ECO:0000256" key="6">
    <source>
        <dbReference type="SAM" id="Phobius"/>
    </source>
</evidence>
<dbReference type="GO" id="GO:0016020">
    <property type="term" value="C:membrane"/>
    <property type="evidence" value="ECO:0007669"/>
    <property type="project" value="InterPro"/>
</dbReference>
<evidence type="ECO:0000256" key="1">
    <source>
        <dbReference type="ARBA" id="ARBA00004127"/>
    </source>
</evidence>
<reference evidence="7 8" key="2">
    <citation type="submission" date="2018-11" db="EMBL/GenBank/DDBJ databases">
        <authorList>
            <consortium name="Pathogen Informatics"/>
        </authorList>
    </citation>
    <scope>NUCLEOTIDE SEQUENCE [LARGE SCALE GENOMIC DNA]</scope>
</reference>
<dbReference type="GO" id="GO:0007040">
    <property type="term" value="P:lysosome organization"/>
    <property type="evidence" value="ECO:0007669"/>
    <property type="project" value="TreeGrafter"/>
</dbReference>
<dbReference type="AlphaFoldDB" id="A0A183E167"/>
<evidence type="ECO:0000256" key="5">
    <source>
        <dbReference type="ARBA" id="ARBA00023136"/>
    </source>
</evidence>
<dbReference type="WBParaSite" id="GPUH_0001472701-mRNA-1">
    <property type="protein sequence ID" value="GPUH_0001472701-mRNA-1"/>
    <property type="gene ID" value="GPUH_0001472701"/>
</dbReference>
<dbReference type="EMBL" id="UYRT01081569">
    <property type="protein sequence ID" value="VDN24637.1"/>
    <property type="molecule type" value="Genomic_DNA"/>
</dbReference>
<dbReference type="Proteomes" id="UP000271098">
    <property type="component" value="Unassembled WGS sequence"/>
</dbReference>
<evidence type="ECO:0000256" key="4">
    <source>
        <dbReference type="ARBA" id="ARBA00022989"/>
    </source>
</evidence>
<comment type="subcellular location">
    <subcellularLocation>
        <location evidence="1">Endomembrane system</location>
        <topology evidence="1">Multi-pass membrane protein</topology>
    </subcellularLocation>
</comment>
<dbReference type="PANTHER" id="PTHR10981:SF0">
    <property type="entry name" value="BATTENIN"/>
    <property type="match status" value="1"/>
</dbReference>